<gene>
    <name evidence="2" type="ORF">PAMC26510_20170</name>
</gene>
<comment type="caution">
    <text evidence="2">The sequence shown here is derived from an EMBL/GenBank/DDBJ whole genome shotgun (WGS) entry which is preliminary data.</text>
</comment>
<dbReference type="AlphaFoldDB" id="A0A242MP58"/>
<feature type="region of interest" description="Disordered" evidence="1">
    <location>
        <begin position="1"/>
        <end position="40"/>
    </location>
</feature>
<name>A0A242MP58_CABSO</name>
<sequence length="40" mass="4644">MALHQECRHATWRPSPIARHEPEPAASQDAPRYSHRLKPD</sequence>
<protein>
    <submittedName>
        <fullName evidence="2">Uncharacterized protein</fullName>
    </submittedName>
</protein>
<dbReference type="EMBL" id="NBTY01000101">
    <property type="protein sequence ID" value="OTP73108.1"/>
    <property type="molecule type" value="Genomic_DNA"/>
</dbReference>
<evidence type="ECO:0000313" key="3">
    <source>
        <dbReference type="Proteomes" id="UP000194546"/>
    </source>
</evidence>
<dbReference type="Proteomes" id="UP000194546">
    <property type="component" value="Unassembled WGS sequence"/>
</dbReference>
<reference evidence="2 3" key="1">
    <citation type="submission" date="2017-03" db="EMBL/GenBank/DDBJ databases">
        <title>Genome analysis of strain PAMC 26510.</title>
        <authorList>
            <person name="Oh H.-M."/>
            <person name="Yang J.-A."/>
        </authorList>
    </citation>
    <scope>NUCLEOTIDE SEQUENCE [LARGE SCALE GENOMIC DNA]</scope>
    <source>
        <strain evidence="2 3">PAMC 26510</strain>
    </source>
</reference>
<accession>A0A242MP58</accession>
<evidence type="ECO:0000313" key="2">
    <source>
        <dbReference type="EMBL" id="OTP73108.1"/>
    </source>
</evidence>
<organism evidence="2 3">
    <name type="scientific">Caballeronia sordidicola</name>
    <name type="common">Burkholderia sordidicola</name>
    <dbReference type="NCBI Taxonomy" id="196367"/>
    <lineage>
        <taxon>Bacteria</taxon>
        <taxon>Pseudomonadati</taxon>
        <taxon>Pseudomonadota</taxon>
        <taxon>Betaproteobacteria</taxon>
        <taxon>Burkholderiales</taxon>
        <taxon>Burkholderiaceae</taxon>
        <taxon>Caballeronia</taxon>
    </lineage>
</organism>
<evidence type="ECO:0000256" key="1">
    <source>
        <dbReference type="SAM" id="MobiDB-lite"/>
    </source>
</evidence>
<proteinExistence type="predicted"/>